<evidence type="ECO:0000256" key="3">
    <source>
        <dbReference type="ARBA" id="ARBA00011276"/>
    </source>
</evidence>
<evidence type="ECO:0000256" key="5">
    <source>
        <dbReference type="ARBA" id="ARBA00022692"/>
    </source>
</evidence>
<dbReference type="EMBL" id="KB200538">
    <property type="protein sequence ID" value="ESP01145.1"/>
    <property type="molecule type" value="Genomic_DNA"/>
</dbReference>
<dbReference type="GeneID" id="20250733"/>
<dbReference type="KEGG" id="lgi:LOTGIDRAFT_238345"/>
<dbReference type="InterPro" id="IPR015943">
    <property type="entry name" value="WD40/YVTN_repeat-like_dom_sf"/>
</dbReference>
<dbReference type="OrthoDB" id="28092at2759"/>
<evidence type="ECO:0000256" key="4">
    <source>
        <dbReference type="ARBA" id="ARBA00020824"/>
    </source>
</evidence>
<dbReference type="CTD" id="20250733"/>
<evidence type="ECO:0000256" key="6">
    <source>
        <dbReference type="ARBA" id="ARBA00022729"/>
    </source>
</evidence>
<dbReference type="InterPro" id="IPR058545">
    <property type="entry name" value="Beta-prop_EMC1_1st"/>
</dbReference>
<organism evidence="15 16">
    <name type="scientific">Lottia gigantea</name>
    <name type="common">Giant owl limpet</name>
    <dbReference type="NCBI Taxonomy" id="225164"/>
    <lineage>
        <taxon>Eukaryota</taxon>
        <taxon>Metazoa</taxon>
        <taxon>Spiralia</taxon>
        <taxon>Lophotrochozoa</taxon>
        <taxon>Mollusca</taxon>
        <taxon>Gastropoda</taxon>
        <taxon>Patellogastropoda</taxon>
        <taxon>Lottioidea</taxon>
        <taxon>Lottiidae</taxon>
        <taxon>Lottia</taxon>
    </lineage>
</organism>
<dbReference type="InterPro" id="IPR011678">
    <property type="entry name" value="EMC1_C"/>
</dbReference>
<keyword evidence="8 11" id="KW-1133">Transmembrane helix</keyword>
<evidence type="ECO:0000313" key="15">
    <source>
        <dbReference type="EMBL" id="ESP01145.1"/>
    </source>
</evidence>
<feature type="transmembrane region" description="Helical" evidence="11">
    <location>
        <begin position="960"/>
        <end position="981"/>
    </location>
</feature>
<dbReference type="Pfam" id="PF25293">
    <property type="entry name" value="Beta-prop_EMC1_N"/>
    <property type="match status" value="1"/>
</dbReference>
<feature type="chain" id="PRO_5004718522" description="ER membrane protein complex subunit 1" evidence="12">
    <location>
        <begin position="23"/>
        <end position="991"/>
    </location>
</feature>
<evidence type="ECO:0000256" key="8">
    <source>
        <dbReference type="ARBA" id="ARBA00022989"/>
    </source>
</evidence>
<name>V4CGD9_LOTGI</name>
<dbReference type="Pfam" id="PF07774">
    <property type="entry name" value="EMC1_C"/>
    <property type="match status" value="1"/>
</dbReference>
<comment type="subunit">
    <text evidence="3">Component of the ER membrane protein complex (EMC).</text>
</comment>
<protein>
    <recommendedName>
        <fullName evidence="4">ER membrane protein complex subunit 1</fullName>
    </recommendedName>
</protein>
<dbReference type="GO" id="GO:0034975">
    <property type="term" value="P:protein folding in endoplasmic reticulum"/>
    <property type="evidence" value="ECO:0007669"/>
    <property type="project" value="TreeGrafter"/>
</dbReference>
<dbReference type="InterPro" id="IPR011047">
    <property type="entry name" value="Quinoprotein_ADH-like_sf"/>
</dbReference>
<gene>
    <name evidence="15" type="ORF">LOTGIDRAFT_238345</name>
</gene>
<keyword evidence="10" id="KW-0325">Glycoprotein</keyword>
<evidence type="ECO:0000256" key="1">
    <source>
        <dbReference type="ARBA" id="ARBA00004115"/>
    </source>
</evidence>
<evidence type="ECO:0000313" key="16">
    <source>
        <dbReference type="Proteomes" id="UP000030746"/>
    </source>
</evidence>
<accession>V4CGD9</accession>
<sequence>MSACNMHFTFFFLILQLQHVFCLYEDQMGLFDWKQDYVGKVENLFWDQSSAATGKRLFVSTEKHVVASIHAHNGSLAWRRVFEETERGRVDSLLYQSNTLISVLSGGDFIRSWQMGTSLLLWEVKLGTENNIRSTSIFTSNEKADSFLVATSNGLYNIKTNDGKKLWQTNLPKSNTINRWLLAVTEDDNYMAVGLSRNAEVTIAAINQDGSLVSERSVHAPWVSDDVSCMILKGSQLVCYVPSKQAIQHVGLRDGNSFITTSLRDLGFEATTETSLETPLNGITGFEKECILRISKDHLVVLTIDGGKVKIIKDMPKVSAAEIVEHEDKTLIVALQKSTTEPMVTISGYDIKTGQENTDLSQKIPFANSHGLPKKVSSLIFTKRRDSRIGCKIAILSEDYALQVVQKAGRVSWRREEALAYILALEMVDLPVSENQAKFEDEFGSNDEIFVMFIKRLRAQLSQLKLFVIKMVEKLQGLRHPAPTLSDEDIDQEEDEIEEEEDMIRDEFNLHKVIVAVTKPGKIFGIRSHTGKIVWQHYLSDLVPYNKFGELSMLLLIQRTTAHFPHPPQCAIIGKNKRTGNGMLFTINPTLGTVIKDTPSHGLDLGYKVLQVSLLNHIDSNFLKGILLMDNDKKIHLYPESIGPVIQTSLPKLYLHLTDLNTNIITGYRIINTKNQGLMAEAVWNVNLNKNQQTIRQVVGKRAIEHVHSQGRVLGDRSVLYKYLNPNLLAVVAEGEEPPSPGNHKGFFNIYLIDGVTGHIVFHVNHKRAKGPINTVHSENWLVYSYFSEKHRRHELAVLEMYEGKEQSNSTAFSSLSPPPQPLVLRQSYIFSSPLYSMSTTVTEKGLTNKNIIIALKFGGLLSLPKALLDPRRPAMPSQESIFNNLLSREEGVIPYIPEIPIHNEAILNYNKTLYRVDGIYTGPAGLESTSLIFTYGLDLFFTRVMPSKMFDVLKEDFDYALIGSILCIMILVSFLTQKLAAKRALSRAWK</sequence>
<dbReference type="STRING" id="225164.V4CGD9"/>
<evidence type="ECO:0000256" key="2">
    <source>
        <dbReference type="ARBA" id="ARBA00007904"/>
    </source>
</evidence>
<keyword evidence="9 11" id="KW-0472">Membrane</keyword>
<dbReference type="PANTHER" id="PTHR21573">
    <property type="entry name" value="ER MEMBRANE PROTEIN COMPLEX SUBUNIT 1"/>
    <property type="match status" value="1"/>
</dbReference>
<dbReference type="PANTHER" id="PTHR21573:SF0">
    <property type="entry name" value="ER MEMBRANE PROTEIN COMPLEX SUBUNIT 1"/>
    <property type="match status" value="1"/>
</dbReference>
<feature type="signal peptide" evidence="12">
    <location>
        <begin position="1"/>
        <end position="22"/>
    </location>
</feature>
<evidence type="ECO:0000256" key="11">
    <source>
        <dbReference type="SAM" id="Phobius"/>
    </source>
</evidence>
<keyword evidence="6 12" id="KW-0732">Signal</keyword>
<dbReference type="OMA" id="WSIMPLN"/>
<evidence type="ECO:0000259" key="13">
    <source>
        <dbReference type="Pfam" id="PF07774"/>
    </source>
</evidence>
<evidence type="ECO:0000256" key="9">
    <source>
        <dbReference type="ARBA" id="ARBA00023136"/>
    </source>
</evidence>
<dbReference type="Proteomes" id="UP000030746">
    <property type="component" value="Unassembled WGS sequence"/>
</dbReference>
<dbReference type="HOGENOM" id="CLU_005034_2_0_1"/>
<dbReference type="RefSeq" id="XP_009048195.1">
    <property type="nucleotide sequence ID" value="XM_009049947.1"/>
</dbReference>
<dbReference type="AlphaFoldDB" id="V4CGD9"/>
<evidence type="ECO:0000256" key="7">
    <source>
        <dbReference type="ARBA" id="ARBA00022824"/>
    </source>
</evidence>
<dbReference type="Gene3D" id="2.130.10.10">
    <property type="entry name" value="YVTN repeat-like/Quinoprotein amine dehydrogenase"/>
    <property type="match status" value="1"/>
</dbReference>
<evidence type="ECO:0000259" key="14">
    <source>
        <dbReference type="Pfam" id="PF25293"/>
    </source>
</evidence>
<reference evidence="15 16" key="1">
    <citation type="journal article" date="2013" name="Nature">
        <title>Insights into bilaterian evolution from three spiralian genomes.</title>
        <authorList>
            <person name="Simakov O."/>
            <person name="Marletaz F."/>
            <person name="Cho S.J."/>
            <person name="Edsinger-Gonzales E."/>
            <person name="Havlak P."/>
            <person name="Hellsten U."/>
            <person name="Kuo D.H."/>
            <person name="Larsson T."/>
            <person name="Lv J."/>
            <person name="Arendt D."/>
            <person name="Savage R."/>
            <person name="Osoegawa K."/>
            <person name="de Jong P."/>
            <person name="Grimwood J."/>
            <person name="Chapman J.A."/>
            <person name="Shapiro H."/>
            <person name="Aerts A."/>
            <person name="Otillar R.P."/>
            <person name="Terry A.Y."/>
            <person name="Boore J.L."/>
            <person name="Grigoriev I.V."/>
            <person name="Lindberg D.R."/>
            <person name="Seaver E.C."/>
            <person name="Weisblat D.A."/>
            <person name="Putnam N.H."/>
            <person name="Rokhsar D.S."/>
        </authorList>
    </citation>
    <scope>NUCLEOTIDE SEQUENCE [LARGE SCALE GENOMIC DNA]</scope>
</reference>
<comment type="similarity">
    <text evidence="2">Belongs to the EMC1 family.</text>
</comment>
<keyword evidence="5 11" id="KW-0812">Transmembrane</keyword>
<feature type="domain" description="EMC1 first beta-propeller" evidence="14">
    <location>
        <begin position="23"/>
        <end position="417"/>
    </location>
</feature>
<proteinExistence type="inferred from homology"/>
<comment type="subcellular location">
    <subcellularLocation>
        <location evidence="1">Endoplasmic reticulum membrane</location>
        <topology evidence="1">Single-pass type I membrane protein</topology>
    </subcellularLocation>
</comment>
<evidence type="ECO:0000256" key="12">
    <source>
        <dbReference type="SAM" id="SignalP"/>
    </source>
</evidence>
<evidence type="ECO:0000256" key="10">
    <source>
        <dbReference type="ARBA" id="ARBA00023180"/>
    </source>
</evidence>
<keyword evidence="16" id="KW-1185">Reference proteome</keyword>
<dbReference type="InterPro" id="IPR026895">
    <property type="entry name" value="EMC1"/>
</dbReference>
<feature type="domain" description="ER membrane protein complex subunit 1 C-terminal" evidence="13">
    <location>
        <begin position="778"/>
        <end position="990"/>
    </location>
</feature>
<dbReference type="GO" id="GO:0072546">
    <property type="term" value="C:EMC complex"/>
    <property type="evidence" value="ECO:0007669"/>
    <property type="project" value="InterPro"/>
</dbReference>
<keyword evidence="7" id="KW-0256">Endoplasmic reticulum</keyword>
<dbReference type="SUPFAM" id="SSF50998">
    <property type="entry name" value="Quinoprotein alcohol dehydrogenase-like"/>
    <property type="match status" value="1"/>
</dbReference>
<feature type="non-terminal residue" evidence="15">
    <location>
        <position position="1"/>
    </location>
</feature>